<dbReference type="EMBL" id="JAPQKO010000001">
    <property type="protein sequence ID" value="KAJ5184062.1"/>
    <property type="molecule type" value="Genomic_DNA"/>
</dbReference>
<dbReference type="Proteomes" id="UP001146351">
    <property type="component" value="Unassembled WGS sequence"/>
</dbReference>
<dbReference type="Gene3D" id="1.10.510.10">
    <property type="entry name" value="Transferase(Phosphotransferase) domain 1"/>
    <property type="match status" value="1"/>
</dbReference>
<dbReference type="SUPFAM" id="SSF56112">
    <property type="entry name" value="Protein kinase-like (PK-like)"/>
    <property type="match status" value="1"/>
</dbReference>
<evidence type="ECO:0000313" key="1">
    <source>
        <dbReference type="EMBL" id="KAJ5184062.1"/>
    </source>
</evidence>
<name>A0A9W9IU93_9EURO</name>
<dbReference type="InterPro" id="IPR011009">
    <property type="entry name" value="Kinase-like_dom_sf"/>
</dbReference>
<reference evidence="1" key="1">
    <citation type="submission" date="2022-11" db="EMBL/GenBank/DDBJ databases">
        <authorList>
            <person name="Petersen C."/>
        </authorList>
    </citation>
    <scope>NUCLEOTIDE SEQUENCE</scope>
    <source>
        <strain evidence="1">IBT 21917</strain>
    </source>
</reference>
<organism evidence="1 2">
    <name type="scientific">Penicillium capsulatum</name>
    <dbReference type="NCBI Taxonomy" id="69766"/>
    <lineage>
        <taxon>Eukaryota</taxon>
        <taxon>Fungi</taxon>
        <taxon>Dikarya</taxon>
        <taxon>Ascomycota</taxon>
        <taxon>Pezizomycotina</taxon>
        <taxon>Eurotiomycetes</taxon>
        <taxon>Eurotiomycetidae</taxon>
        <taxon>Eurotiales</taxon>
        <taxon>Aspergillaceae</taxon>
        <taxon>Penicillium</taxon>
    </lineage>
</organism>
<keyword evidence="2" id="KW-1185">Reference proteome</keyword>
<sequence>MLGPPPQDFLERAPKSNMYFQPDGMLRFWEYTAHTTCLAECTNFPDGEEKEMFVAFLGSMIQWCPENRKTASELLRDPWLYT</sequence>
<dbReference type="AlphaFoldDB" id="A0A9W9IU93"/>
<evidence type="ECO:0008006" key="3">
    <source>
        <dbReference type="Google" id="ProtNLM"/>
    </source>
</evidence>
<accession>A0A9W9IU93</accession>
<gene>
    <name evidence="1" type="ORF">N7492_001678</name>
</gene>
<protein>
    <recommendedName>
        <fullName evidence="3">Protein kinase domain-containing protein</fullName>
    </recommendedName>
</protein>
<comment type="caution">
    <text evidence="1">The sequence shown here is derived from an EMBL/GenBank/DDBJ whole genome shotgun (WGS) entry which is preliminary data.</text>
</comment>
<proteinExistence type="predicted"/>
<dbReference type="OrthoDB" id="5979581at2759"/>
<evidence type="ECO:0000313" key="2">
    <source>
        <dbReference type="Proteomes" id="UP001146351"/>
    </source>
</evidence>
<reference evidence="1" key="2">
    <citation type="journal article" date="2023" name="IMA Fungus">
        <title>Comparative genomic study of the Penicillium genus elucidates a diverse pangenome and 15 lateral gene transfer events.</title>
        <authorList>
            <person name="Petersen C."/>
            <person name="Sorensen T."/>
            <person name="Nielsen M.R."/>
            <person name="Sondergaard T.E."/>
            <person name="Sorensen J.L."/>
            <person name="Fitzpatrick D.A."/>
            <person name="Frisvad J.C."/>
            <person name="Nielsen K.L."/>
        </authorList>
    </citation>
    <scope>NUCLEOTIDE SEQUENCE</scope>
    <source>
        <strain evidence="1">IBT 21917</strain>
    </source>
</reference>